<dbReference type="AlphaFoldDB" id="A0A382M3E9"/>
<name>A0A382M3E9_9ZZZZ</name>
<proteinExistence type="predicted"/>
<feature type="non-terminal residue" evidence="1">
    <location>
        <position position="181"/>
    </location>
</feature>
<accession>A0A382M3E9</accession>
<organism evidence="1">
    <name type="scientific">marine metagenome</name>
    <dbReference type="NCBI Taxonomy" id="408172"/>
    <lineage>
        <taxon>unclassified sequences</taxon>
        <taxon>metagenomes</taxon>
        <taxon>ecological metagenomes</taxon>
    </lineage>
</organism>
<dbReference type="EMBL" id="UINC01090492">
    <property type="protein sequence ID" value="SVC42485.1"/>
    <property type="molecule type" value="Genomic_DNA"/>
</dbReference>
<reference evidence="1" key="1">
    <citation type="submission" date="2018-05" db="EMBL/GenBank/DDBJ databases">
        <authorList>
            <person name="Lanie J.A."/>
            <person name="Ng W.-L."/>
            <person name="Kazmierczak K.M."/>
            <person name="Andrzejewski T.M."/>
            <person name="Davidsen T.M."/>
            <person name="Wayne K.J."/>
            <person name="Tettelin H."/>
            <person name="Glass J.I."/>
            <person name="Rusch D."/>
            <person name="Podicherti R."/>
            <person name="Tsui H.-C.T."/>
            <person name="Winkler M.E."/>
        </authorList>
    </citation>
    <scope>NUCLEOTIDE SEQUENCE</scope>
</reference>
<sequence>MRYLTLLLTTVSLLVGSVPQNLSYQGFIKASDGSLLPDGAYTVTFRIYEEATGGVDLWSEEHEIYLKSGMISATLGESTPFSFSTKMNYLEIQVNGDVMTPRQKMTSVTYAFHAESAQKIATDSTTYTFPLEDGTSGQSLTTDGSGSLSWTTVDGGSSSATSLSATGDATGSGVLKLYEDT</sequence>
<protein>
    <submittedName>
        <fullName evidence="1">Uncharacterized protein</fullName>
    </submittedName>
</protein>
<gene>
    <name evidence="1" type="ORF">METZ01_LOCUS295339</name>
</gene>
<evidence type="ECO:0000313" key="1">
    <source>
        <dbReference type="EMBL" id="SVC42485.1"/>
    </source>
</evidence>